<organism evidence="6">
    <name type="scientific">Brassica napus</name>
    <name type="common">Rape</name>
    <dbReference type="NCBI Taxonomy" id="3708"/>
    <lineage>
        <taxon>Eukaryota</taxon>
        <taxon>Viridiplantae</taxon>
        <taxon>Streptophyta</taxon>
        <taxon>Embryophyta</taxon>
        <taxon>Tracheophyta</taxon>
        <taxon>Spermatophyta</taxon>
        <taxon>Magnoliopsida</taxon>
        <taxon>eudicotyledons</taxon>
        <taxon>Gunneridae</taxon>
        <taxon>Pentapetalae</taxon>
        <taxon>rosids</taxon>
        <taxon>malvids</taxon>
        <taxon>Brassicales</taxon>
        <taxon>Brassicaceae</taxon>
        <taxon>Brassiceae</taxon>
        <taxon>Brassica</taxon>
    </lineage>
</organism>
<dbReference type="InterPro" id="IPR013083">
    <property type="entry name" value="Znf_RING/FYVE/PHD"/>
</dbReference>
<feature type="domain" description="U-box" evidence="5">
    <location>
        <begin position="158"/>
        <end position="230"/>
    </location>
</feature>
<evidence type="ECO:0000256" key="1">
    <source>
        <dbReference type="ARBA" id="ARBA00004906"/>
    </source>
</evidence>
<dbReference type="InterPro" id="IPR003613">
    <property type="entry name" value="Ubox_domain"/>
</dbReference>
<dbReference type="InterPro" id="IPR057649">
    <property type="entry name" value="PUB62-63_C"/>
</dbReference>
<dbReference type="Gene3D" id="3.30.40.10">
    <property type="entry name" value="Zinc/RING finger domain, C3HC4 (zinc finger)"/>
    <property type="match status" value="1"/>
</dbReference>
<dbReference type="Proteomes" id="UP001295469">
    <property type="component" value="Chromosome A03"/>
</dbReference>
<keyword evidence="4" id="KW-0175">Coiled coil</keyword>
<dbReference type="SUPFAM" id="SSF57850">
    <property type="entry name" value="RING/U-box"/>
    <property type="match status" value="1"/>
</dbReference>
<keyword evidence="2" id="KW-0808">Transferase</keyword>
<evidence type="ECO:0000313" key="6">
    <source>
        <dbReference type="EMBL" id="CAF2123552.1"/>
    </source>
</evidence>
<dbReference type="PANTHER" id="PTHR33644:SF4">
    <property type="entry name" value="U-BOX DOMAIN-CONTAINING PROTEIN 63"/>
    <property type="match status" value="1"/>
</dbReference>
<gene>
    <name evidence="6" type="ORF">DARMORV10_A03P22850.1</name>
</gene>
<dbReference type="PANTHER" id="PTHR33644">
    <property type="entry name" value="U-BOX DOMAIN-CONTAINING PROTEIN 62-RELATED"/>
    <property type="match status" value="1"/>
</dbReference>
<dbReference type="GO" id="GO:0004842">
    <property type="term" value="F:ubiquitin-protein transferase activity"/>
    <property type="evidence" value="ECO:0007669"/>
    <property type="project" value="InterPro"/>
</dbReference>
<evidence type="ECO:0000259" key="5">
    <source>
        <dbReference type="PROSITE" id="PS51698"/>
    </source>
</evidence>
<accession>A0A816VIX0</accession>
<dbReference type="GO" id="GO:0016567">
    <property type="term" value="P:protein ubiquitination"/>
    <property type="evidence" value="ECO:0007669"/>
    <property type="project" value="UniProtKB-UniPathway"/>
</dbReference>
<evidence type="ECO:0000256" key="2">
    <source>
        <dbReference type="ARBA" id="ARBA00022679"/>
    </source>
</evidence>
<evidence type="ECO:0000256" key="4">
    <source>
        <dbReference type="SAM" id="Coils"/>
    </source>
</evidence>
<protein>
    <submittedName>
        <fullName evidence="6">(rape) hypothetical protein</fullName>
    </submittedName>
</protein>
<proteinExistence type="predicted"/>
<comment type="pathway">
    <text evidence="1">Protein modification; protein ubiquitination.</text>
</comment>
<reference evidence="6" key="1">
    <citation type="submission" date="2021-01" db="EMBL/GenBank/DDBJ databases">
        <authorList>
            <consortium name="Genoscope - CEA"/>
            <person name="William W."/>
        </authorList>
    </citation>
    <scope>NUCLEOTIDE SEQUENCE</scope>
</reference>
<feature type="coiled-coil region" evidence="4">
    <location>
        <begin position="95"/>
        <end position="123"/>
    </location>
</feature>
<sequence length="345" mass="38607">MSVNDGLDPRFLYHVEDESLRFRVGESGPKSRELDHRRFESSGFRQGFCGNEKEEMRYSNGDEDVCIRRGSSLVQPGIDSCSSIPAETNRGSKDLAGWELVVREEEEEEEEEEEDKASLDRRKVMMSNDSSSQCNAQAKRDFASVEKERVNSVSSWESLKSILSDPVTGALMSDATILPCGHSFGAGGLKEVKRMKACFTCSQPTSEGSEKPNLSLRIVVHAFRQEEESDHVHSLKRRKERSDQHKRTFCIPNITDTPKSSSRGIQCPFSIGDRIIIEGNKRTPPRFVGRKAVIMTHCLNGWYVVKTVDNAESIKLQHCSLAKIPDNSPSEVTVAEMAPSWLSSS</sequence>
<evidence type="ECO:0000256" key="3">
    <source>
        <dbReference type="ARBA" id="ARBA00022786"/>
    </source>
</evidence>
<dbReference type="Pfam" id="PF23112">
    <property type="entry name" value="PUB62-63_C"/>
    <property type="match status" value="1"/>
</dbReference>
<dbReference type="AlphaFoldDB" id="A0A816VIX0"/>
<dbReference type="UniPathway" id="UPA00143"/>
<dbReference type="EMBL" id="HG994357">
    <property type="protein sequence ID" value="CAF2123552.1"/>
    <property type="molecule type" value="Genomic_DNA"/>
</dbReference>
<keyword evidence="3" id="KW-0833">Ubl conjugation pathway</keyword>
<dbReference type="PROSITE" id="PS51698">
    <property type="entry name" value="U_BOX"/>
    <property type="match status" value="1"/>
</dbReference>
<name>A0A816VIX0_BRANA</name>